<accession>A0A1Y2J868</accession>
<reference evidence="1 2" key="1">
    <citation type="submission" date="2017-03" db="EMBL/GenBank/DDBJ databases">
        <title>Whole genome sequences of fourteen strains of Bradyrhizobium canariense and one strain of Bradyrhizobium japonicum isolated from Lupinus (Papilionoideae: Genisteae) species in Algeria.</title>
        <authorList>
            <person name="Crovadore J."/>
            <person name="Chekireb D."/>
            <person name="Brachmann A."/>
            <person name="Chablais R."/>
            <person name="Cochard B."/>
            <person name="Lefort F."/>
        </authorList>
    </citation>
    <scope>NUCLEOTIDE SEQUENCE [LARGE SCALE GENOMIC DNA]</scope>
    <source>
        <strain evidence="1 2">UBMA197</strain>
    </source>
</reference>
<protein>
    <submittedName>
        <fullName evidence="1">Pseudaminic acid cytidylyltransferase</fullName>
    </submittedName>
</protein>
<dbReference type="Proteomes" id="UP000193335">
    <property type="component" value="Unassembled WGS sequence"/>
</dbReference>
<dbReference type="InterPro" id="IPR003329">
    <property type="entry name" value="Cytidylyl_trans"/>
</dbReference>
<dbReference type="RefSeq" id="WP_085405827.1">
    <property type="nucleotide sequence ID" value="NZ_NAFL01000287.1"/>
</dbReference>
<keyword evidence="1" id="KW-0548">Nucleotidyltransferase</keyword>
<dbReference type="InterPro" id="IPR050793">
    <property type="entry name" value="CMP-NeuNAc_synthase"/>
</dbReference>
<dbReference type="NCBIfam" id="TIGR03584">
    <property type="entry name" value="PseF"/>
    <property type="match status" value="1"/>
</dbReference>
<name>A0A1Y2J868_BRAJP</name>
<dbReference type="AlphaFoldDB" id="A0A1Y2J868"/>
<dbReference type="GO" id="GO:0008781">
    <property type="term" value="F:N-acylneuraminate cytidylyltransferase activity"/>
    <property type="evidence" value="ECO:0007669"/>
    <property type="project" value="TreeGrafter"/>
</dbReference>
<dbReference type="PANTHER" id="PTHR21485">
    <property type="entry name" value="HAD SUPERFAMILY MEMBERS CMAS AND KDSC"/>
    <property type="match status" value="1"/>
</dbReference>
<keyword evidence="1" id="KW-0808">Transferase</keyword>
<dbReference type="Gene3D" id="3.90.550.10">
    <property type="entry name" value="Spore Coat Polysaccharide Biosynthesis Protein SpsA, Chain A"/>
    <property type="match status" value="1"/>
</dbReference>
<dbReference type="SUPFAM" id="SSF53448">
    <property type="entry name" value="Nucleotide-diphospho-sugar transferases"/>
    <property type="match status" value="1"/>
</dbReference>
<organism evidence="1 2">
    <name type="scientific">Bradyrhizobium japonicum</name>
    <dbReference type="NCBI Taxonomy" id="375"/>
    <lineage>
        <taxon>Bacteria</taxon>
        <taxon>Pseudomonadati</taxon>
        <taxon>Pseudomonadota</taxon>
        <taxon>Alphaproteobacteria</taxon>
        <taxon>Hyphomicrobiales</taxon>
        <taxon>Nitrobacteraceae</taxon>
        <taxon>Bradyrhizobium</taxon>
    </lineage>
</organism>
<dbReference type="Pfam" id="PF02348">
    <property type="entry name" value="CTP_transf_3"/>
    <property type="match status" value="1"/>
</dbReference>
<gene>
    <name evidence="1" type="ORF">BSZ19_49670</name>
</gene>
<sequence>MKIAVIPARGGSKRIPRKNIRPFCGKPIIAYSIEAAQASGLFDEIIVSTDDAEIAEVARQFGAAAPFVRPKEIADDHTGTAAVVRHAVTWFIERGDDVTHVCCIYATAPLIEARFLREAYDALTSSDAAFAFSVTSYAFAIQRALRMTPAGRVDPFHPEHRLTRSQDLEPAYHDAGQFYWGTAAGFLEDVPIFSERSVGVVLPRHLVQDIDTVEDWEQAEYMFRAIGRS</sequence>
<comment type="caution">
    <text evidence="1">The sequence shown here is derived from an EMBL/GenBank/DDBJ whole genome shotgun (WGS) entry which is preliminary data.</text>
</comment>
<dbReference type="EMBL" id="NAFL01000287">
    <property type="protein sequence ID" value="OSJ21482.1"/>
    <property type="molecule type" value="Genomic_DNA"/>
</dbReference>
<dbReference type="InterPro" id="IPR020039">
    <property type="entry name" value="PseF"/>
</dbReference>
<proteinExistence type="predicted"/>
<evidence type="ECO:0000313" key="1">
    <source>
        <dbReference type="EMBL" id="OSJ21482.1"/>
    </source>
</evidence>
<dbReference type="CDD" id="cd02513">
    <property type="entry name" value="CMP-NeuAc_Synthase"/>
    <property type="match status" value="1"/>
</dbReference>
<dbReference type="InterPro" id="IPR029044">
    <property type="entry name" value="Nucleotide-diphossugar_trans"/>
</dbReference>
<dbReference type="PANTHER" id="PTHR21485:SF6">
    <property type="entry name" value="N-ACYLNEURAMINATE CYTIDYLYLTRANSFERASE-RELATED"/>
    <property type="match status" value="1"/>
</dbReference>
<evidence type="ECO:0000313" key="2">
    <source>
        <dbReference type="Proteomes" id="UP000193335"/>
    </source>
</evidence>